<evidence type="ECO:0000256" key="2">
    <source>
        <dbReference type="SAM" id="Phobius"/>
    </source>
</evidence>
<gene>
    <name evidence="4" type="ORF">AB675_6062</name>
</gene>
<accession>A0A0N1NX14</accession>
<dbReference type="InterPro" id="IPR046985">
    <property type="entry name" value="IP5"/>
</dbReference>
<keyword evidence="2" id="KW-0472">Membrane</keyword>
<keyword evidence="2" id="KW-1133">Transmembrane helix</keyword>
<dbReference type="InterPro" id="IPR036691">
    <property type="entry name" value="Endo/exonu/phosph_ase_sf"/>
</dbReference>
<evidence type="ECO:0000256" key="1">
    <source>
        <dbReference type="SAM" id="MobiDB-lite"/>
    </source>
</evidence>
<feature type="region of interest" description="Disordered" evidence="1">
    <location>
        <begin position="202"/>
        <end position="229"/>
    </location>
</feature>
<dbReference type="AlphaFoldDB" id="A0A0N1NX14"/>
<organism evidence="4 5">
    <name type="scientific">Cyphellophora attinorum</name>
    <dbReference type="NCBI Taxonomy" id="1664694"/>
    <lineage>
        <taxon>Eukaryota</taxon>
        <taxon>Fungi</taxon>
        <taxon>Dikarya</taxon>
        <taxon>Ascomycota</taxon>
        <taxon>Pezizomycotina</taxon>
        <taxon>Eurotiomycetes</taxon>
        <taxon>Chaetothyriomycetidae</taxon>
        <taxon>Chaetothyriales</taxon>
        <taxon>Cyphellophoraceae</taxon>
        <taxon>Cyphellophora</taxon>
    </lineage>
</organism>
<evidence type="ECO:0000313" key="4">
    <source>
        <dbReference type="EMBL" id="KPI36912.1"/>
    </source>
</evidence>
<dbReference type="GO" id="GO:0046856">
    <property type="term" value="P:phosphatidylinositol dephosphorylation"/>
    <property type="evidence" value="ECO:0007669"/>
    <property type="project" value="InterPro"/>
</dbReference>
<name>A0A0N1NX14_9EURO</name>
<dbReference type="OrthoDB" id="62798at2759"/>
<dbReference type="PANTHER" id="PTHR11200">
    <property type="entry name" value="INOSITOL 5-PHOSPHATASE"/>
    <property type="match status" value="1"/>
</dbReference>
<dbReference type="GO" id="GO:0004439">
    <property type="term" value="F:phosphatidylinositol-4,5-bisphosphate 5-phosphatase activity"/>
    <property type="evidence" value="ECO:0007669"/>
    <property type="project" value="TreeGrafter"/>
</dbReference>
<dbReference type="Pfam" id="PF22669">
    <property type="entry name" value="Exo_endo_phos2"/>
    <property type="match status" value="1"/>
</dbReference>
<dbReference type="STRING" id="1664694.A0A0N1NX14"/>
<keyword evidence="2" id="KW-0812">Transmembrane</keyword>
<dbReference type="VEuPathDB" id="FungiDB:AB675_6062"/>
<dbReference type="GeneID" id="28738206"/>
<keyword evidence="5" id="KW-1185">Reference proteome</keyword>
<dbReference type="InterPro" id="IPR000300">
    <property type="entry name" value="IPPc"/>
</dbReference>
<feature type="transmembrane region" description="Helical" evidence="2">
    <location>
        <begin position="369"/>
        <end position="390"/>
    </location>
</feature>
<dbReference type="Proteomes" id="UP000038010">
    <property type="component" value="Unassembled WGS sequence"/>
</dbReference>
<dbReference type="SUPFAM" id="SSF56219">
    <property type="entry name" value="DNase I-like"/>
    <property type="match status" value="1"/>
</dbReference>
<dbReference type="RefSeq" id="XP_017996875.1">
    <property type="nucleotide sequence ID" value="XM_018146326.1"/>
</dbReference>
<feature type="domain" description="Inositol polyphosphate-related phosphatase" evidence="3">
    <location>
        <begin position="2"/>
        <end position="332"/>
    </location>
</feature>
<dbReference type="EMBL" id="LFJN01000027">
    <property type="protein sequence ID" value="KPI36912.1"/>
    <property type="molecule type" value="Genomic_DNA"/>
</dbReference>
<sequence>MSSLDAYIISYNCGRELIKPAIFAPHILQAATGRPDLIVFCLQEVAPISYAFLGGSFLSPYLDAFGTALQLVDDDYVNVVTHNIGLTAIMVFAKESISSHIESLELAATGVGFQETGHKGAAGVRMSYEDVTLTFVSAHLAAGEEALERRNQDYQAIVERLVFDAASKDSQSSQQGERAHLVPREKGMYASSHIIFAGDLNYRTSSQPPTEEDARQFPQPTRDPEDPQHWSHLFQHDQLTEQVRSKKTLQHLSESTVDFPPTYKYKSSDDVLLDGEKPWPWASHRWPSWCDRIFYSAGVDPQAYEALPLFGTSDHRPVALSASIPLKSSAVAASPYGLDPQWQTKRAAARRKELAVGTITYLTWTKEGATLLLASVVGVLGFGFILRSILV</sequence>
<evidence type="ECO:0000313" key="5">
    <source>
        <dbReference type="Proteomes" id="UP000038010"/>
    </source>
</evidence>
<protein>
    <submittedName>
        <fullName evidence="4">Inositol-1,4,5-trisphosphate 5-phosphatase 1</fullName>
    </submittedName>
</protein>
<dbReference type="Gene3D" id="3.60.10.10">
    <property type="entry name" value="Endonuclease/exonuclease/phosphatase"/>
    <property type="match status" value="1"/>
</dbReference>
<dbReference type="PANTHER" id="PTHR11200:SF286">
    <property type="entry name" value="5-PHOSPHATASE, PUTATIVE (AFU_ORTHOLOGUE AFUA_5G07600)-RELATED"/>
    <property type="match status" value="1"/>
</dbReference>
<comment type="caution">
    <text evidence="4">The sequence shown here is derived from an EMBL/GenBank/DDBJ whole genome shotgun (WGS) entry which is preliminary data.</text>
</comment>
<proteinExistence type="predicted"/>
<dbReference type="SMART" id="SM00128">
    <property type="entry name" value="IPPc"/>
    <property type="match status" value="1"/>
</dbReference>
<evidence type="ECO:0000259" key="3">
    <source>
        <dbReference type="SMART" id="SM00128"/>
    </source>
</evidence>
<reference evidence="4 5" key="1">
    <citation type="submission" date="2015-06" db="EMBL/GenBank/DDBJ databases">
        <title>Draft genome of the ant-associated black yeast Phialophora attae CBS 131958.</title>
        <authorList>
            <person name="Moreno L.F."/>
            <person name="Stielow B.J."/>
            <person name="de Hoog S."/>
            <person name="Vicente V.A."/>
            <person name="Weiss V.A."/>
            <person name="de Vries M."/>
            <person name="Cruz L.M."/>
            <person name="Souza E.M."/>
        </authorList>
    </citation>
    <scope>NUCLEOTIDE SEQUENCE [LARGE SCALE GENOMIC DNA]</scope>
    <source>
        <strain evidence="4 5">CBS 131958</strain>
    </source>
</reference>